<dbReference type="Pfam" id="PF00149">
    <property type="entry name" value="Metallophos"/>
    <property type="match status" value="1"/>
</dbReference>
<dbReference type="CDD" id="cd00842">
    <property type="entry name" value="MPP_ASMase"/>
    <property type="match status" value="1"/>
</dbReference>
<proteinExistence type="predicted"/>
<gene>
    <name evidence="5" type="ORF">YALI1_B16158g</name>
</gene>
<protein>
    <recommendedName>
        <fullName evidence="4">Calcineurin-like phosphoesterase domain-containing protein</fullName>
    </recommendedName>
</protein>
<dbReference type="GO" id="GO:0008081">
    <property type="term" value="F:phosphoric diester hydrolase activity"/>
    <property type="evidence" value="ECO:0007669"/>
    <property type="project" value="TreeGrafter"/>
</dbReference>
<evidence type="ECO:0000259" key="4">
    <source>
        <dbReference type="Pfam" id="PF00149"/>
    </source>
</evidence>
<dbReference type="InterPro" id="IPR029052">
    <property type="entry name" value="Metallo-depent_PP-like"/>
</dbReference>
<dbReference type="EMBL" id="CP017554">
    <property type="protein sequence ID" value="AOW01591.1"/>
    <property type="molecule type" value="Genomic_DNA"/>
</dbReference>
<keyword evidence="1" id="KW-0378">Hydrolase</keyword>
<dbReference type="GeneID" id="2907129"/>
<evidence type="ECO:0000313" key="5">
    <source>
        <dbReference type="EMBL" id="AOW01591.1"/>
    </source>
</evidence>
<dbReference type="FunFam" id="3.60.21.10:FF:000105">
    <property type="entry name" value="Metallo-dependent phosphatase-like protein"/>
    <property type="match status" value="1"/>
</dbReference>
<dbReference type="InterPro" id="IPR004843">
    <property type="entry name" value="Calcineurin-like_PHP"/>
</dbReference>
<keyword evidence="2" id="KW-0325">Glycoprotein</keyword>
<reference evidence="5 6" key="1">
    <citation type="journal article" date="2016" name="PLoS ONE">
        <title>Sequence Assembly of Yarrowia lipolytica Strain W29/CLIB89 Shows Transposable Element Diversity.</title>
        <authorList>
            <person name="Magnan C."/>
            <person name="Yu J."/>
            <person name="Chang I."/>
            <person name="Jahn E."/>
            <person name="Kanomata Y."/>
            <person name="Wu J."/>
            <person name="Zeller M."/>
            <person name="Oakes M."/>
            <person name="Baldi P."/>
            <person name="Sandmeyer S."/>
        </authorList>
    </citation>
    <scope>NUCLEOTIDE SEQUENCE [LARGE SCALE GENOMIC DNA]</scope>
    <source>
        <strain evidence="6">CLIB89(W29)</strain>
    </source>
</reference>
<feature type="signal peptide" evidence="3">
    <location>
        <begin position="1"/>
        <end position="27"/>
    </location>
</feature>
<evidence type="ECO:0000256" key="2">
    <source>
        <dbReference type="ARBA" id="ARBA00023180"/>
    </source>
</evidence>
<dbReference type="VEuPathDB" id="FungiDB:YALI0_B12298g"/>
<accession>A0A1D8N7K0</accession>
<dbReference type="VEuPathDB" id="FungiDB:YALI1_B16158g"/>
<feature type="chain" id="PRO_5030026656" description="Calcineurin-like phosphoesterase domain-containing protein" evidence="3">
    <location>
        <begin position="28"/>
        <end position="650"/>
    </location>
</feature>
<dbReference type="PANTHER" id="PTHR10340:SF27">
    <property type="entry name" value="ACL091CP"/>
    <property type="match status" value="1"/>
</dbReference>
<evidence type="ECO:0000256" key="3">
    <source>
        <dbReference type="SAM" id="SignalP"/>
    </source>
</evidence>
<dbReference type="PANTHER" id="PTHR10340">
    <property type="entry name" value="SPHINGOMYELIN PHOSPHODIESTERASE"/>
    <property type="match status" value="1"/>
</dbReference>
<dbReference type="AlphaFoldDB" id="A0A1D8N7K0"/>
<sequence length="650" mass="74256">MVNVESTSHPTMNVLFTLLTWATVALAAMQPLGPPTKFSGKDYLVKHAIQEIENLYNSTRLDSCAKCMGALALGKTIAIEDDRVIPEILQELCKKYKWQAVCTNVYQGRNFGVEAKAGHIANVLQLIDPYGTDGEYICHYQVKKACPRPATPVFNLTGWWPEKPADLEDRLAKSKGDRFNVVHLSDFHVDLRYQIGSESNCTSYMCCVEPVYNNDARKANFTDVVLPAQKFGSYECDIPQVLLEDSLRSVATIGANKSFEFGIFTGDMVSHDLDDWLSLANVIKSEEDVYYQMKRFLGDLPIYSTFGNHDTFPYAQQAQNASGFLGEFVWNAQLSASLWKDYGWIDEATQAEAVHTYGAFGVTTKRGLRVISMDSNFWYNANYYNYWNTTSPDTSGMMKWMVDQLIEAEKNAQKVWIIAHVPTGGSTTNALPHATEVFRQIVDRFAPHTIAALFFGHTHEDQFNVYYAGNGTDNSIDNALTVGWISQSVTPLHNYNPSWRYYEVDSDTFEIMESINYYAQLHKTFEFDMDKPEIANNGSFTRVTYPPRTPDEELEWIFEYSARDVYDPDQKWPREAPLNATFWHNAIQYIISNDTGREDYLKYEYRESPFVPDGSDPEYIKNMYCYFSSGTVPAVFECQKRMNITKEIWI</sequence>
<organism evidence="5 6">
    <name type="scientific">Yarrowia lipolytica</name>
    <name type="common">Candida lipolytica</name>
    <dbReference type="NCBI Taxonomy" id="4952"/>
    <lineage>
        <taxon>Eukaryota</taxon>
        <taxon>Fungi</taxon>
        <taxon>Dikarya</taxon>
        <taxon>Ascomycota</taxon>
        <taxon>Saccharomycotina</taxon>
        <taxon>Dipodascomycetes</taxon>
        <taxon>Dipodascales</taxon>
        <taxon>Dipodascales incertae sedis</taxon>
        <taxon>Yarrowia</taxon>
    </lineage>
</organism>
<evidence type="ECO:0000256" key="1">
    <source>
        <dbReference type="ARBA" id="ARBA00022801"/>
    </source>
</evidence>
<dbReference type="KEGG" id="yli:2907129"/>
<dbReference type="SUPFAM" id="SSF56300">
    <property type="entry name" value="Metallo-dependent phosphatases"/>
    <property type="match status" value="1"/>
</dbReference>
<name>A0A1D8N7K0_YARLL</name>
<dbReference type="InterPro" id="IPR041805">
    <property type="entry name" value="ASMase/PPN1_MPP"/>
</dbReference>
<dbReference type="Gene3D" id="3.60.21.10">
    <property type="match status" value="1"/>
</dbReference>
<keyword evidence="3" id="KW-0732">Signal</keyword>
<dbReference type="RefSeq" id="XP_500794.4">
    <property type="nucleotide sequence ID" value="XM_500794.4"/>
</dbReference>
<evidence type="ECO:0000313" key="6">
    <source>
        <dbReference type="Proteomes" id="UP000182444"/>
    </source>
</evidence>
<feature type="domain" description="Calcineurin-like phosphoesterase" evidence="4">
    <location>
        <begin position="181"/>
        <end position="460"/>
    </location>
</feature>
<dbReference type="eggNOG" id="KOG3770">
    <property type="taxonomic scope" value="Eukaryota"/>
</dbReference>
<dbReference type="OMA" id="ETSIYGM"/>
<dbReference type="Proteomes" id="UP000182444">
    <property type="component" value="Chromosome 1B"/>
</dbReference>